<feature type="transmembrane region" description="Helical" evidence="1">
    <location>
        <begin position="88"/>
        <end position="106"/>
    </location>
</feature>
<evidence type="ECO:0000256" key="1">
    <source>
        <dbReference type="SAM" id="Phobius"/>
    </source>
</evidence>
<protein>
    <recommendedName>
        <fullName evidence="3">DUF3392 domain-containing protein</fullName>
    </recommendedName>
</protein>
<dbReference type="InterPro" id="IPR021813">
    <property type="entry name" value="DUF3392"/>
</dbReference>
<evidence type="ECO:0000313" key="2">
    <source>
        <dbReference type="EMBL" id="VAW47485.1"/>
    </source>
</evidence>
<dbReference type="AlphaFoldDB" id="A0A3B0VV21"/>
<keyword evidence="1" id="KW-0472">Membrane</keyword>
<sequence>MDLTFLIDLISPFAEWLQGYLYEIGLAMVSTLLIIYGSDILGFIKKQIGGVQPFLRLTLFIIICAFGFAFLTSFLTPLLFGLLHKVDVIWLPLIVLVSFYLIGFLAQKKGFI</sequence>
<organism evidence="2">
    <name type="scientific">hydrothermal vent metagenome</name>
    <dbReference type="NCBI Taxonomy" id="652676"/>
    <lineage>
        <taxon>unclassified sequences</taxon>
        <taxon>metagenomes</taxon>
        <taxon>ecological metagenomes</taxon>
    </lineage>
</organism>
<reference evidence="2" key="1">
    <citation type="submission" date="2018-06" db="EMBL/GenBank/DDBJ databases">
        <authorList>
            <person name="Zhirakovskaya E."/>
        </authorList>
    </citation>
    <scope>NUCLEOTIDE SEQUENCE</scope>
</reference>
<proteinExistence type="predicted"/>
<accession>A0A3B0VV21</accession>
<gene>
    <name evidence="2" type="ORF">MNBD_GAMMA04-675</name>
</gene>
<evidence type="ECO:0008006" key="3">
    <source>
        <dbReference type="Google" id="ProtNLM"/>
    </source>
</evidence>
<feature type="transmembrane region" description="Helical" evidence="1">
    <location>
        <begin position="54"/>
        <end position="76"/>
    </location>
</feature>
<keyword evidence="1" id="KW-1133">Transmembrane helix</keyword>
<keyword evidence="1" id="KW-0812">Transmembrane</keyword>
<name>A0A3B0VV21_9ZZZZ</name>
<dbReference type="Pfam" id="PF11872">
    <property type="entry name" value="DUF3392"/>
    <property type="match status" value="1"/>
</dbReference>
<dbReference type="EMBL" id="UOFB01000202">
    <property type="protein sequence ID" value="VAW47485.1"/>
    <property type="molecule type" value="Genomic_DNA"/>
</dbReference>
<feature type="transmembrane region" description="Helical" evidence="1">
    <location>
        <begin position="20"/>
        <end position="42"/>
    </location>
</feature>